<dbReference type="InterPro" id="IPR005502">
    <property type="entry name" value="Ribosyl_crysJ1"/>
</dbReference>
<reference evidence="3 4" key="1">
    <citation type="journal article" date="2019" name="Int. J. Syst. Evol. Microbiol.">
        <title>The Global Catalogue of Microorganisms (GCM) 10K type strain sequencing project: providing services to taxonomists for standard genome sequencing and annotation.</title>
        <authorList>
            <consortium name="The Broad Institute Genomics Platform"/>
            <consortium name="The Broad Institute Genome Sequencing Center for Infectious Disease"/>
            <person name="Wu L."/>
            <person name="Ma J."/>
        </authorList>
    </citation>
    <scope>NUCLEOTIDE SEQUENCE [LARGE SCALE GENOMIC DNA]</scope>
    <source>
        <strain evidence="3 4">JCM 14718</strain>
    </source>
</reference>
<dbReference type="Pfam" id="PF03747">
    <property type="entry name" value="ADP_ribosyl_GH"/>
    <property type="match status" value="1"/>
</dbReference>
<gene>
    <name evidence="3" type="ORF">GCM10009765_27340</name>
</gene>
<keyword evidence="4" id="KW-1185">Reference proteome</keyword>
<dbReference type="InterPro" id="IPR036705">
    <property type="entry name" value="Ribosyl_crysJ1_sf"/>
</dbReference>
<comment type="similarity">
    <text evidence="1">Belongs to the ADP-ribosylglycohydrolase family.</text>
</comment>
<sequence length="330" mass="33385">MLPERMAGCLLAGAVGDALGAPIEFLSIQGIRQRYGPAGLTSYAPAYGRTGGAITDDTQMTLFTLEGLLLAGPEGDQVEAVRQAYLRWLETQGGPPAEPAGRLLGIADLHSLRAPGNTCLSALRATVAGGPTGTVADPINDSKGCGGVMRAAPAGFVSGDLRRAFALGSEIAALTHGHPSGYLPAGVLAAVVSQVLYADASLPDALEAAAAELSRWPKHEETTAALAAGIALATAGRPTPELLESLGGGWTGEEALAIAVCAALAGDDLRDALLLAVNHSGDADSTGALCGNLLGAVAGTAAIPAQWLADLEMRDVMQDLAADAARTFSW</sequence>
<evidence type="ECO:0000313" key="4">
    <source>
        <dbReference type="Proteomes" id="UP001500618"/>
    </source>
</evidence>
<name>A0ABN2GTD2_9ACTN</name>
<organism evidence="3 4">
    <name type="scientific">Fodinicola feengrottensis</name>
    <dbReference type="NCBI Taxonomy" id="435914"/>
    <lineage>
        <taxon>Bacteria</taxon>
        <taxon>Bacillati</taxon>
        <taxon>Actinomycetota</taxon>
        <taxon>Actinomycetes</taxon>
        <taxon>Mycobacteriales</taxon>
        <taxon>Fodinicola</taxon>
    </lineage>
</organism>
<keyword evidence="2" id="KW-0378">Hydrolase</keyword>
<comment type="caution">
    <text evidence="3">The sequence shown here is derived from an EMBL/GenBank/DDBJ whole genome shotgun (WGS) entry which is preliminary data.</text>
</comment>
<evidence type="ECO:0000256" key="1">
    <source>
        <dbReference type="ARBA" id="ARBA00010702"/>
    </source>
</evidence>
<dbReference type="RefSeq" id="WP_344310368.1">
    <property type="nucleotide sequence ID" value="NZ_BAAANY010000009.1"/>
</dbReference>
<evidence type="ECO:0000313" key="3">
    <source>
        <dbReference type="EMBL" id="GAA1676521.1"/>
    </source>
</evidence>
<accession>A0ABN2GTD2</accession>
<protein>
    <recommendedName>
        <fullName evidence="5">ADP-ribosylglycohydrolase family protein</fullName>
    </recommendedName>
</protein>
<evidence type="ECO:0000256" key="2">
    <source>
        <dbReference type="ARBA" id="ARBA00022801"/>
    </source>
</evidence>
<dbReference type="Gene3D" id="1.10.4080.10">
    <property type="entry name" value="ADP-ribosylation/Crystallin J1"/>
    <property type="match status" value="1"/>
</dbReference>
<proteinExistence type="inferred from homology"/>
<dbReference type="EMBL" id="BAAANY010000009">
    <property type="protein sequence ID" value="GAA1676521.1"/>
    <property type="molecule type" value="Genomic_DNA"/>
</dbReference>
<evidence type="ECO:0008006" key="5">
    <source>
        <dbReference type="Google" id="ProtNLM"/>
    </source>
</evidence>
<dbReference type="Proteomes" id="UP001500618">
    <property type="component" value="Unassembled WGS sequence"/>
</dbReference>
<dbReference type="PANTHER" id="PTHR16222">
    <property type="entry name" value="ADP-RIBOSYLGLYCOHYDROLASE"/>
    <property type="match status" value="1"/>
</dbReference>
<dbReference type="InterPro" id="IPR050792">
    <property type="entry name" value="ADP-ribosylglycohydrolase"/>
</dbReference>
<dbReference type="PANTHER" id="PTHR16222:SF24">
    <property type="entry name" value="ADP-RIBOSYLHYDROLASE ARH3"/>
    <property type="match status" value="1"/>
</dbReference>
<dbReference type="SUPFAM" id="SSF101478">
    <property type="entry name" value="ADP-ribosylglycohydrolase"/>
    <property type="match status" value="1"/>
</dbReference>